<protein>
    <recommendedName>
        <fullName evidence="3">DUF58 domain-containing protein</fullName>
    </recommendedName>
</protein>
<evidence type="ECO:0000313" key="1">
    <source>
        <dbReference type="EMBL" id="KYF56316.1"/>
    </source>
</evidence>
<proteinExistence type="predicted"/>
<reference evidence="1 2" key="1">
    <citation type="submission" date="2014-02" db="EMBL/GenBank/DDBJ databases">
        <title>The small core and large imbalanced accessory genome model reveals a collaborative survival strategy of Sorangium cellulosum strains in nature.</title>
        <authorList>
            <person name="Han K."/>
            <person name="Peng R."/>
            <person name="Blom J."/>
            <person name="Li Y.-Z."/>
        </authorList>
    </citation>
    <scope>NUCLEOTIDE SEQUENCE [LARGE SCALE GENOMIC DNA]</scope>
    <source>
        <strain evidence="1 2">So0157-18</strain>
    </source>
</reference>
<gene>
    <name evidence="1" type="ORF">BE04_08965</name>
</gene>
<sequence length="172" mass="18251">MLAAAIATTAVGGIDPIRLVDRVARKRPLEPVPHLIRQTLGRGVCVIVDRGAGMAPFARDAADVVARVRAVAGNERTEVVRFWHSPMRAGSSPGMVRQAPIPQGGTPVLALSDLGIAPSGTAPRKLADDWLAFGRAVAAAGSALLVLVPYPEERWPRALSRELALIAWDRTT</sequence>
<evidence type="ECO:0008006" key="3">
    <source>
        <dbReference type="Google" id="ProtNLM"/>
    </source>
</evidence>
<dbReference type="Proteomes" id="UP000075604">
    <property type="component" value="Unassembled WGS sequence"/>
</dbReference>
<feature type="non-terminal residue" evidence="1">
    <location>
        <position position="172"/>
    </location>
</feature>
<dbReference type="EMBL" id="JELX01002173">
    <property type="protein sequence ID" value="KYF56316.1"/>
    <property type="molecule type" value="Genomic_DNA"/>
</dbReference>
<comment type="caution">
    <text evidence="1">The sequence shown here is derived from an EMBL/GenBank/DDBJ whole genome shotgun (WGS) entry which is preliminary data.</text>
</comment>
<organism evidence="1 2">
    <name type="scientific">Sorangium cellulosum</name>
    <name type="common">Polyangium cellulosum</name>
    <dbReference type="NCBI Taxonomy" id="56"/>
    <lineage>
        <taxon>Bacteria</taxon>
        <taxon>Pseudomonadati</taxon>
        <taxon>Myxococcota</taxon>
        <taxon>Polyangia</taxon>
        <taxon>Polyangiales</taxon>
        <taxon>Polyangiaceae</taxon>
        <taxon>Sorangium</taxon>
    </lineage>
</organism>
<evidence type="ECO:0000313" key="2">
    <source>
        <dbReference type="Proteomes" id="UP000075604"/>
    </source>
</evidence>
<dbReference type="AlphaFoldDB" id="A0A150PL44"/>
<accession>A0A150PL44</accession>
<name>A0A150PL44_SORCE</name>